<dbReference type="InterPro" id="IPR027417">
    <property type="entry name" value="P-loop_NTPase"/>
</dbReference>
<evidence type="ECO:0000256" key="9">
    <source>
        <dbReference type="NCBIfam" id="TIGR00362"/>
    </source>
</evidence>
<dbReference type="SMART" id="SM00760">
    <property type="entry name" value="Bac_DnaA_C"/>
    <property type="match status" value="1"/>
</dbReference>
<dbReference type="NCBIfam" id="TIGR00362">
    <property type="entry name" value="DnaA"/>
    <property type="match status" value="1"/>
</dbReference>
<comment type="subcellular location">
    <subcellularLocation>
        <location evidence="8">Cytoplasm</location>
    </subcellularLocation>
</comment>
<name>A8DJP3_9BACT</name>
<keyword evidence="5 8" id="KW-0067">ATP-binding</keyword>
<dbReference type="FunFam" id="3.40.50.300:FF:000150">
    <property type="entry name" value="Chromosomal replication initiator protein DnaA"/>
    <property type="match status" value="1"/>
</dbReference>
<sequence length="492" mass="56109">MENLWKTSFPSSKDSSYLPCSALTVKDLAMMDDEKWTSFLREIEKRINHESFSTWFKPVTLQACQGDTIYLRVPNRSYEDWITETYQEDVEEALKAVGCAGARLVFVYAESQEPKPANGLLEDDPPKPTGDISFGGFDSALSGSITGARIVDLEPLELPLNPRYTFETFVVGSCNQFARAAAMAVADAPSRTYNPLFIYGGVGLGKTHLMHAIGHAIRNRDRHMRLVYISSEKFMNELINAIRYDKAQAFREKYRSIDVLLIDDIQFIAGKERTQEEFFHTFNALYDAQKQIVISSDCPPREIPTLEERLHSRFEWGLIADLQPPDLETKVAILKRKADLEKIDLSDNVALFIAGKIKSNIRELEGSLIRLIAYASLKQRPIDIELCKEVLNIEEEERPITIEMIQRVVSDHYGLRVSDLKSKNNSRNIAVPRQVAMYLCKQLTNHSLPEIGRHFGNKHHTTVLHSCEKISRLYHTQSDFHRLINNLISSLK</sequence>
<feature type="binding site" evidence="8">
    <location>
        <position position="205"/>
    </location>
    <ligand>
        <name>ATP</name>
        <dbReference type="ChEBI" id="CHEBI:30616"/>
    </ligand>
</feature>
<dbReference type="InterPro" id="IPR020591">
    <property type="entry name" value="Chromosome_initiator_DnaA-like"/>
</dbReference>
<dbReference type="GO" id="GO:0005886">
    <property type="term" value="C:plasma membrane"/>
    <property type="evidence" value="ECO:0007669"/>
    <property type="project" value="TreeGrafter"/>
</dbReference>
<dbReference type="FunFam" id="1.10.8.60:FF:000003">
    <property type="entry name" value="Chromosomal replication initiator protein DnaA"/>
    <property type="match status" value="1"/>
</dbReference>
<comment type="function">
    <text evidence="8 10">Plays an essential role in the initiation and regulation of chromosomal replication. ATP-DnaA binds to the origin of replication (oriC) to initiate formation of the DNA replication initiation complex once per cell cycle. Binds the DnaA box (a 9 base pair repeat at the origin) and separates the double-stranded (ds)DNA. Forms a right-handed helical filament on oriC DNA; dsDNA binds to the exterior of the filament while single-stranded (ss)DNA is stabiized in the filament's interior. The ATP-DnaA-oriC complex binds and stabilizes one strand of the AT-rich DNA unwinding element (DUE), permitting loading of DNA polymerase. After initiation quickly degrades to an ADP-DnaA complex that is not apt for DNA replication. Binds acidic phospholipids.</text>
</comment>
<dbReference type="Gene3D" id="1.10.1750.10">
    <property type="match status" value="1"/>
</dbReference>
<evidence type="ECO:0000256" key="4">
    <source>
        <dbReference type="ARBA" id="ARBA00022741"/>
    </source>
</evidence>
<dbReference type="HAMAP" id="MF_00377">
    <property type="entry name" value="DnaA_bact"/>
    <property type="match status" value="1"/>
</dbReference>
<comment type="domain">
    <text evidence="8">Domain I is involved in oligomerization and binding regulators, domain II is flexibile and of varying length in different bacteria, domain III forms the AAA+ region, while domain IV binds dsDNA.</text>
</comment>
<dbReference type="PRINTS" id="PR00051">
    <property type="entry name" value="DNAA"/>
</dbReference>
<dbReference type="InterPro" id="IPR024633">
    <property type="entry name" value="DnaA_N_dom"/>
</dbReference>
<dbReference type="Pfam" id="PF00308">
    <property type="entry name" value="Bac_DnaA"/>
    <property type="match status" value="1"/>
</dbReference>
<feature type="binding site" evidence="8">
    <location>
        <position position="206"/>
    </location>
    <ligand>
        <name>ATP</name>
        <dbReference type="ChEBI" id="CHEBI:30616"/>
    </ligand>
</feature>
<keyword evidence="4 8" id="KW-0547">Nucleotide-binding</keyword>
<dbReference type="InterPro" id="IPR003593">
    <property type="entry name" value="AAA+_ATPase"/>
</dbReference>
<gene>
    <name evidence="8 14" type="primary">dnaA</name>
    <name evidence="14" type="ORF">YS_M60-F11.136</name>
</gene>
<evidence type="ECO:0000256" key="11">
    <source>
        <dbReference type="RuleBase" id="RU004227"/>
    </source>
</evidence>
<dbReference type="Pfam" id="PF08299">
    <property type="entry name" value="Bac_DnaA_C"/>
    <property type="match status" value="1"/>
</dbReference>
<dbReference type="PANTHER" id="PTHR30050:SF2">
    <property type="entry name" value="CHROMOSOMAL REPLICATION INITIATOR PROTEIN DNAA"/>
    <property type="match status" value="1"/>
</dbReference>
<dbReference type="SMART" id="SM00382">
    <property type="entry name" value="AAA"/>
    <property type="match status" value="1"/>
</dbReference>
<dbReference type="GO" id="GO:0005737">
    <property type="term" value="C:cytoplasm"/>
    <property type="evidence" value="ECO:0007669"/>
    <property type="project" value="UniProtKB-SubCell"/>
</dbReference>
<feature type="region of interest" description="Domain IV, binds dsDNA" evidence="8">
    <location>
        <begin position="376"/>
        <end position="492"/>
    </location>
</feature>
<accession>A8DJP3</accession>
<dbReference type="InterPro" id="IPR001957">
    <property type="entry name" value="Chromosome_initiator_DnaA"/>
</dbReference>
<evidence type="ECO:0000313" key="14">
    <source>
        <dbReference type="EMBL" id="ABV27430.1"/>
    </source>
</evidence>
<keyword evidence="2 8" id="KW-0963">Cytoplasm</keyword>
<keyword evidence="6 8" id="KW-0446">Lipid-binding</keyword>
<feature type="region of interest" description="Domain III, AAA+ region" evidence="8">
    <location>
        <begin position="159"/>
        <end position="375"/>
    </location>
</feature>
<dbReference type="Pfam" id="PF11638">
    <property type="entry name" value="DnaA_N"/>
    <property type="match status" value="1"/>
</dbReference>
<feature type="domain" description="AAA+ ATPase" evidence="12">
    <location>
        <begin position="192"/>
        <end position="320"/>
    </location>
</feature>
<dbReference type="CDD" id="cd06571">
    <property type="entry name" value="Bac_DnaA_C"/>
    <property type="match status" value="1"/>
</dbReference>
<comment type="caution">
    <text evidence="8">Lacks conserved residue(s) required for the propagation of feature annotation.</text>
</comment>
<dbReference type="GO" id="GO:0005524">
    <property type="term" value="F:ATP binding"/>
    <property type="evidence" value="ECO:0007669"/>
    <property type="project" value="UniProtKB-UniRule"/>
</dbReference>
<evidence type="ECO:0000259" key="12">
    <source>
        <dbReference type="SMART" id="SM00382"/>
    </source>
</evidence>
<reference evidence="14" key="1">
    <citation type="journal article" date="2007" name="Science">
        <title>Candidatus Chloracidobacterium thermophilum: an aerobic phototrophic Acidobacterium.</title>
        <authorList>
            <person name="Bryant D.A."/>
            <person name="Costas A.M."/>
            <person name="Maresca J.A."/>
            <person name="Chew A.G."/>
            <person name="Klatt C.G."/>
            <person name="Bateson M.M."/>
            <person name="Tallon L.J."/>
            <person name="Hostetler J."/>
            <person name="Nelson W.C."/>
            <person name="Heidelberg J.F."/>
            <person name="Ward D.M."/>
        </authorList>
    </citation>
    <scope>NUCLEOTIDE SEQUENCE</scope>
</reference>
<dbReference type="EMBL" id="EF531339">
    <property type="protein sequence ID" value="ABV27430.1"/>
    <property type="molecule type" value="Genomic_DNA"/>
</dbReference>
<organism evidence="14">
    <name type="scientific">Chloracidobacterium thermophilum</name>
    <dbReference type="NCBI Taxonomy" id="458033"/>
    <lineage>
        <taxon>Bacteria</taxon>
        <taxon>Pseudomonadati</taxon>
        <taxon>Acidobacteriota</taxon>
        <taxon>Terriglobia</taxon>
        <taxon>Terriglobales</taxon>
        <taxon>Acidobacteriaceae</taxon>
        <taxon>Chloracidobacterium</taxon>
    </lineage>
</organism>
<dbReference type="GO" id="GO:0006270">
    <property type="term" value="P:DNA replication initiation"/>
    <property type="evidence" value="ECO:0007669"/>
    <property type="project" value="UniProtKB-UniRule"/>
</dbReference>
<dbReference type="GO" id="GO:0003688">
    <property type="term" value="F:DNA replication origin binding"/>
    <property type="evidence" value="ECO:0007669"/>
    <property type="project" value="UniProtKB-UniRule"/>
</dbReference>
<dbReference type="InterPro" id="IPR018312">
    <property type="entry name" value="Chromosome_initiator_DnaA_CS"/>
</dbReference>
<evidence type="ECO:0000256" key="3">
    <source>
        <dbReference type="ARBA" id="ARBA00022705"/>
    </source>
</evidence>
<dbReference type="Gene3D" id="3.40.50.300">
    <property type="entry name" value="P-loop containing nucleotide triphosphate hydrolases"/>
    <property type="match status" value="1"/>
</dbReference>
<dbReference type="InterPro" id="IPR013317">
    <property type="entry name" value="DnaA_dom"/>
</dbReference>
<dbReference type="SUPFAM" id="SSF52540">
    <property type="entry name" value="P-loop containing nucleoside triphosphate hydrolases"/>
    <property type="match status" value="1"/>
</dbReference>
<proteinExistence type="inferred from homology"/>
<evidence type="ECO:0000256" key="5">
    <source>
        <dbReference type="ARBA" id="ARBA00022840"/>
    </source>
</evidence>
<dbReference type="CDD" id="cd00009">
    <property type="entry name" value="AAA"/>
    <property type="match status" value="1"/>
</dbReference>
<dbReference type="Gene3D" id="1.10.8.60">
    <property type="match status" value="1"/>
</dbReference>
<feature type="binding site" evidence="8">
    <location>
        <position position="203"/>
    </location>
    <ligand>
        <name>ATP</name>
        <dbReference type="ChEBI" id="CHEBI:30616"/>
    </ligand>
</feature>
<dbReference type="InterPro" id="IPR038454">
    <property type="entry name" value="DnaA_N_sf"/>
</dbReference>
<dbReference type="GO" id="GO:0006275">
    <property type="term" value="P:regulation of DNA replication"/>
    <property type="evidence" value="ECO:0007669"/>
    <property type="project" value="UniProtKB-UniRule"/>
</dbReference>
<dbReference type="AlphaFoldDB" id="A8DJP3"/>
<dbReference type="InterPro" id="IPR010921">
    <property type="entry name" value="Trp_repressor/repl_initiator"/>
</dbReference>
<dbReference type="PROSITE" id="PS01008">
    <property type="entry name" value="DNAA"/>
    <property type="match status" value="1"/>
</dbReference>
<dbReference type="Gene3D" id="3.30.300.180">
    <property type="match status" value="1"/>
</dbReference>
<evidence type="ECO:0000256" key="8">
    <source>
        <dbReference type="HAMAP-Rule" id="MF_00377"/>
    </source>
</evidence>
<keyword evidence="3 8" id="KW-0235">DNA replication</keyword>
<evidence type="ECO:0000256" key="6">
    <source>
        <dbReference type="ARBA" id="ARBA00023121"/>
    </source>
</evidence>
<protein>
    <recommendedName>
        <fullName evidence="8 9">Chromosomal replication initiator protein DnaA</fullName>
    </recommendedName>
</protein>
<comment type="subunit">
    <text evidence="8">Oligomerizes as a right-handed, spiral filament on DNA at oriC.</text>
</comment>
<dbReference type="PANTHER" id="PTHR30050">
    <property type="entry name" value="CHROMOSOMAL REPLICATION INITIATOR PROTEIN DNAA"/>
    <property type="match status" value="1"/>
</dbReference>
<evidence type="ECO:0000256" key="2">
    <source>
        <dbReference type="ARBA" id="ARBA00022490"/>
    </source>
</evidence>
<evidence type="ECO:0000256" key="10">
    <source>
        <dbReference type="RuleBase" id="RU000577"/>
    </source>
</evidence>
<feature type="binding site" evidence="8">
    <location>
        <position position="207"/>
    </location>
    <ligand>
        <name>ATP</name>
        <dbReference type="ChEBI" id="CHEBI:30616"/>
    </ligand>
</feature>
<keyword evidence="7 8" id="KW-0238">DNA-binding</keyword>
<evidence type="ECO:0000256" key="1">
    <source>
        <dbReference type="ARBA" id="ARBA00006583"/>
    </source>
</evidence>
<dbReference type="GO" id="GO:0008289">
    <property type="term" value="F:lipid binding"/>
    <property type="evidence" value="ECO:0007669"/>
    <property type="project" value="UniProtKB-KW"/>
</dbReference>
<dbReference type="InterPro" id="IPR013159">
    <property type="entry name" value="DnaA_C"/>
</dbReference>
<feature type="region of interest" description="Domain I, interacts with DnaA modulators" evidence="8">
    <location>
        <begin position="1"/>
        <end position="124"/>
    </location>
</feature>
<evidence type="ECO:0000259" key="13">
    <source>
        <dbReference type="SMART" id="SM00760"/>
    </source>
</evidence>
<comment type="similarity">
    <text evidence="1 8 11">Belongs to the DnaA family.</text>
</comment>
<evidence type="ECO:0000256" key="7">
    <source>
        <dbReference type="ARBA" id="ARBA00023125"/>
    </source>
</evidence>
<dbReference type="SUPFAM" id="SSF48295">
    <property type="entry name" value="TrpR-like"/>
    <property type="match status" value="1"/>
</dbReference>
<feature type="domain" description="Chromosomal replication initiator DnaA C-terminal" evidence="13">
    <location>
        <begin position="401"/>
        <end position="470"/>
    </location>
</feature>